<dbReference type="SUPFAM" id="SSF56112">
    <property type="entry name" value="Protein kinase-like (PK-like)"/>
    <property type="match status" value="1"/>
</dbReference>
<feature type="domain" description="Protein kinase" evidence="16">
    <location>
        <begin position="16"/>
        <end position="301"/>
    </location>
</feature>
<evidence type="ECO:0000256" key="8">
    <source>
        <dbReference type="ARBA" id="ARBA00038543"/>
    </source>
</evidence>
<evidence type="ECO:0000256" key="14">
    <source>
        <dbReference type="PROSITE-ProRule" id="PRU10141"/>
    </source>
</evidence>
<comment type="subunit">
    <text evidence="8">May form a complex composed of at least the catalytic subunit CRK2 and a cyclin.</text>
</comment>
<evidence type="ECO:0000256" key="2">
    <source>
        <dbReference type="ARBA" id="ARBA00012425"/>
    </source>
</evidence>
<dbReference type="InterPro" id="IPR050108">
    <property type="entry name" value="CDK"/>
</dbReference>
<dbReference type="InterPro" id="IPR000719">
    <property type="entry name" value="Prot_kinase_dom"/>
</dbReference>
<evidence type="ECO:0000256" key="1">
    <source>
        <dbReference type="ARBA" id="ARBA00006485"/>
    </source>
</evidence>
<dbReference type="InterPro" id="IPR017441">
    <property type="entry name" value="Protein_kinase_ATP_BS"/>
</dbReference>
<name>A0ABP0RK37_9DINO</name>
<comment type="caution">
    <text evidence="17">The sequence shown here is derived from an EMBL/GenBank/DDBJ whole genome shotgun (WGS) entry which is preliminary data.</text>
</comment>
<feature type="binding site" evidence="14">
    <location>
        <position position="45"/>
    </location>
    <ligand>
        <name>ATP</name>
        <dbReference type="ChEBI" id="CHEBI:30616"/>
    </ligand>
</feature>
<keyword evidence="18" id="KW-1185">Reference proteome</keyword>
<dbReference type="Gene3D" id="1.10.510.10">
    <property type="entry name" value="Transferase(Phosphotransferase) domain 1"/>
    <property type="match status" value="1"/>
</dbReference>
<dbReference type="PROSITE" id="PS00108">
    <property type="entry name" value="PROTEIN_KINASE_ST"/>
    <property type="match status" value="1"/>
</dbReference>
<evidence type="ECO:0000256" key="3">
    <source>
        <dbReference type="ARBA" id="ARBA00022527"/>
    </source>
</evidence>
<dbReference type="EMBL" id="CAXAMN010025984">
    <property type="protein sequence ID" value="CAK9099606.1"/>
    <property type="molecule type" value="Genomic_DNA"/>
</dbReference>
<dbReference type="CDD" id="cd07829">
    <property type="entry name" value="STKc_CDK_like"/>
    <property type="match status" value="1"/>
</dbReference>
<evidence type="ECO:0000313" key="17">
    <source>
        <dbReference type="EMBL" id="CAK9099606.1"/>
    </source>
</evidence>
<evidence type="ECO:0000256" key="11">
    <source>
        <dbReference type="ARBA" id="ARBA00042858"/>
    </source>
</evidence>
<evidence type="ECO:0000259" key="16">
    <source>
        <dbReference type="PROSITE" id="PS50011"/>
    </source>
</evidence>
<dbReference type="PANTHER" id="PTHR24056">
    <property type="entry name" value="CELL DIVISION PROTEIN KINASE"/>
    <property type="match status" value="1"/>
</dbReference>
<organism evidence="17 18">
    <name type="scientific">Durusdinium trenchii</name>
    <dbReference type="NCBI Taxonomy" id="1381693"/>
    <lineage>
        <taxon>Eukaryota</taxon>
        <taxon>Sar</taxon>
        <taxon>Alveolata</taxon>
        <taxon>Dinophyceae</taxon>
        <taxon>Suessiales</taxon>
        <taxon>Symbiodiniaceae</taxon>
        <taxon>Durusdinium</taxon>
    </lineage>
</organism>
<dbReference type="Proteomes" id="UP001642484">
    <property type="component" value="Unassembled WGS sequence"/>
</dbReference>
<evidence type="ECO:0000256" key="9">
    <source>
        <dbReference type="ARBA" id="ARBA00039612"/>
    </source>
</evidence>
<proteinExistence type="inferred from homology"/>
<dbReference type="EC" id="2.7.11.22" evidence="2"/>
<accession>A0ABP0RK37</accession>
<sequence length="385" mass="43540">MIDDEDEAAAEVGCRFHVIQKLGEGTYGKVYKATCKGTLQVFALKRIPIVMDEDGVPATAIREVSLLKECHHPNVIRLYEVLSLERALYLVFEYVDMDLRIFLKRNGAFKNLVALKNAAWQCIRGTEFCHGRLILHRDLKPQNVLVDSTGRNLKLADFGLARLFSVPLRAYTHEVVTLWYRAPEILLGHRKYATPTDIWSLGCIVAEMATAEVLFPGDSQIDTIFKIFRRLGTPSDEVWPGFSTLRNFSQEFPKWSNTELVDVRCKAPALGPRGVDMINACLRFNPIDRPSAKQLLQHKFFAAGEEGRSGSAGLHRMPEEVIAKSLIQKMQRNPCEGQQACRNFHSWLKTPPGRLHIIEMTPAMLQATTYAGDPLRRCFIKDKLG</sequence>
<comment type="catalytic activity">
    <reaction evidence="12">
        <text>L-threonyl-[protein] + ATP = O-phospho-L-threonyl-[protein] + ADP + H(+)</text>
        <dbReference type="Rhea" id="RHEA:46608"/>
        <dbReference type="Rhea" id="RHEA-COMP:11060"/>
        <dbReference type="Rhea" id="RHEA-COMP:11605"/>
        <dbReference type="ChEBI" id="CHEBI:15378"/>
        <dbReference type="ChEBI" id="CHEBI:30013"/>
        <dbReference type="ChEBI" id="CHEBI:30616"/>
        <dbReference type="ChEBI" id="CHEBI:61977"/>
        <dbReference type="ChEBI" id="CHEBI:456216"/>
        <dbReference type="EC" id="2.7.11.22"/>
    </reaction>
</comment>
<reference evidence="17 18" key="1">
    <citation type="submission" date="2024-02" db="EMBL/GenBank/DDBJ databases">
        <authorList>
            <person name="Chen Y."/>
            <person name="Shah S."/>
            <person name="Dougan E. K."/>
            <person name="Thang M."/>
            <person name="Chan C."/>
        </authorList>
    </citation>
    <scope>NUCLEOTIDE SEQUENCE [LARGE SCALE GENOMIC DNA]</scope>
</reference>
<keyword evidence="6" id="KW-0418">Kinase</keyword>
<protein>
    <recommendedName>
        <fullName evidence="9">Cyclin-dependent kinase 2 homolog</fullName>
        <ecNumber evidence="2">2.7.11.22</ecNumber>
    </recommendedName>
    <alternativeName>
        <fullName evidence="10">Cell division control protein 2 homolog</fullName>
    </alternativeName>
    <alternativeName>
        <fullName evidence="11">cdc2-related kinase 2</fullName>
    </alternativeName>
</protein>
<evidence type="ECO:0000256" key="4">
    <source>
        <dbReference type="ARBA" id="ARBA00022679"/>
    </source>
</evidence>
<evidence type="ECO:0000256" key="13">
    <source>
        <dbReference type="ARBA" id="ARBA00048367"/>
    </source>
</evidence>
<evidence type="ECO:0000256" key="10">
    <source>
        <dbReference type="ARBA" id="ARBA00041902"/>
    </source>
</evidence>
<keyword evidence="3 15" id="KW-0723">Serine/threonine-protein kinase</keyword>
<dbReference type="InterPro" id="IPR011009">
    <property type="entry name" value="Kinase-like_dom_sf"/>
</dbReference>
<evidence type="ECO:0000256" key="6">
    <source>
        <dbReference type="ARBA" id="ARBA00022777"/>
    </source>
</evidence>
<dbReference type="PROSITE" id="PS50011">
    <property type="entry name" value="PROTEIN_KINASE_DOM"/>
    <property type="match status" value="1"/>
</dbReference>
<evidence type="ECO:0000313" key="18">
    <source>
        <dbReference type="Proteomes" id="UP001642484"/>
    </source>
</evidence>
<gene>
    <name evidence="17" type="ORF">CCMP2556_LOCUS47120</name>
</gene>
<comment type="similarity">
    <text evidence="1">Belongs to the protein kinase superfamily. CMGC Ser/Thr protein kinase family. CDC2/CDKX subfamily.</text>
</comment>
<evidence type="ECO:0000256" key="7">
    <source>
        <dbReference type="ARBA" id="ARBA00022840"/>
    </source>
</evidence>
<evidence type="ECO:0000256" key="5">
    <source>
        <dbReference type="ARBA" id="ARBA00022741"/>
    </source>
</evidence>
<dbReference type="PROSITE" id="PS00107">
    <property type="entry name" value="PROTEIN_KINASE_ATP"/>
    <property type="match status" value="1"/>
</dbReference>
<dbReference type="Gene3D" id="3.30.200.20">
    <property type="entry name" value="Phosphorylase Kinase, domain 1"/>
    <property type="match status" value="1"/>
</dbReference>
<comment type="catalytic activity">
    <reaction evidence="13">
        <text>L-seryl-[protein] + ATP = O-phospho-L-seryl-[protein] + ADP + H(+)</text>
        <dbReference type="Rhea" id="RHEA:17989"/>
        <dbReference type="Rhea" id="RHEA-COMP:9863"/>
        <dbReference type="Rhea" id="RHEA-COMP:11604"/>
        <dbReference type="ChEBI" id="CHEBI:15378"/>
        <dbReference type="ChEBI" id="CHEBI:29999"/>
        <dbReference type="ChEBI" id="CHEBI:30616"/>
        <dbReference type="ChEBI" id="CHEBI:83421"/>
        <dbReference type="ChEBI" id="CHEBI:456216"/>
        <dbReference type="EC" id="2.7.11.22"/>
    </reaction>
</comment>
<dbReference type="InterPro" id="IPR008271">
    <property type="entry name" value="Ser/Thr_kinase_AS"/>
</dbReference>
<keyword evidence="4" id="KW-0808">Transferase</keyword>
<dbReference type="SMART" id="SM00220">
    <property type="entry name" value="S_TKc"/>
    <property type="match status" value="1"/>
</dbReference>
<evidence type="ECO:0000256" key="12">
    <source>
        <dbReference type="ARBA" id="ARBA00047811"/>
    </source>
</evidence>
<keyword evidence="5 14" id="KW-0547">Nucleotide-binding</keyword>
<evidence type="ECO:0000256" key="15">
    <source>
        <dbReference type="RuleBase" id="RU000304"/>
    </source>
</evidence>
<keyword evidence="7 14" id="KW-0067">ATP-binding</keyword>
<dbReference type="Pfam" id="PF00069">
    <property type="entry name" value="Pkinase"/>
    <property type="match status" value="1"/>
</dbReference>
<dbReference type="PANTHER" id="PTHR24056:SF254">
    <property type="entry name" value="CYCLIN-DEPENDENT KINASE 2"/>
    <property type="match status" value="1"/>
</dbReference>